<dbReference type="GO" id="GO:0009788">
    <property type="term" value="P:negative regulation of abscisic acid-activated signaling pathway"/>
    <property type="evidence" value="ECO:0007669"/>
    <property type="project" value="InterPro"/>
</dbReference>
<dbReference type="PANTHER" id="PTHR47287">
    <property type="entry name" value="C2H2 AND C2HC ZINC FINGERS SUPERFAMILY PROTEIN"/>
    <property type="match status" value="1"/>
</dbReference>
<keyword evidence="3 6" id="KW-0863">Zinc-finger</keyword>
<dbReference type="OMA" id="QIHEAHN"/>
<sequence length="176" mass="19695">MDFQPNTSLHLSLQSNNQPNLDLVLEPTPPSLSSSSSSSSSHLSHSEPRIFSCNYCQRKFYSSQALGGHQNAHKLERTLAKKSRELSSTIRPHGGPTYHNRSGPNNISGPSQFHHIQPPIEHHGNAARFASDHTCYGMREMEYGSREGAGSSWHKGYRPTENVQEEFNQLDLSLRL</sequence>
<keyword evidence="10" id="KW-1185">Reference proteome</keyword>
<evidence type="ECO:0000256" key="3">
    <source>
        <dbReference type="ARBA" id="ARBA00022771"/>
    </source>
</evidence>
<reference evidence="10" key="1">
    <citation type="journal article" date="2016" name="G3 (Bethesda)">
        <title>First Draft Assembly and Annotation of the Genome of a California Endemic Oak Quercus lobata Nee (Fagaceae).</title>
        <authorList>
            <person name="Sork V.L."/>
            <person name="Fitz-Gibbon S.T."/>
            <person name="Puiu D."/>
            <person name="Crepeau M."/>
            <person name="Gugger P.F."/>
            <person name="Sherman R."/>
            <person name="Stevens K."/>
            <person name="Langley C.H."/>
            <person name="Pellegrini M."/>
            <person name="Salzberg S.L."/>
        </authorList>
    </citation>
    <scope>NUCLEOTIDE SEQUENCE [LARGE SCALE GENOMIC DNA]</scope>
    <source>
        <strain evidence="10">cv. SW786</strain>
    </source>
</reference>
<dbReference type="Proteomes" id="UP000594261">
    <property type="component" value="Chromosome 2"/>
</dbReference>
<feature type="compositionally biased region" description="Low complexity" evidence="7">
    <location>
        <begin position="31"/>
        <end position="43"/>
    </location>
</feature>
<evidence type="ECO:0000256" key="5">
    <source>
        <dbReference type="ARBA" id="ARBA00023242"/>
    </source>
</evidence>
<dbReference type="PROSITE" id="PS50157">
    <property type="entry name" value="ZINC_FINGER_C2H2_2"/>
    <property type="match status" value="1"/>
</dbReference>
<dbReference type="InterPro" id="IPR044246">
    <property type="entry name" value="ZFP3-like"/>
</dbReference>
<evidence type="ECO:0000256" key="1">
    <source>
        <dbReference type="ARBA" id="ARBA00004123"/>
    </source>
</evidence>
<dbReference type="PANTHER" id="PTHR47287:SF15">
    <property type="entry name" value="ZINC FINGER PROTEIN 3-LIKE"/>
    <property type="match status" value="1"/>
</dbReference>
<proteinExistence type="predicted"/>
<evidence type="ECO:0000256" key="2">
    <source>
        <dbReference type="ARBA" id="ARBA00022723"/>
    </source>
</evidence>
<dbReference type="FunFam" id="3.30.160.60:FF:001366">
    <property type="entry name" value="Zinc finger protein 2"/>
    <property type="match status" value="1"/>
</dbReference>
<feature type="compositionally biased region" description="Polar residues" evidence="7">
    <location>
        <begin position="99"/>
        <end position="111"/>
    </location>
</feature>
<evidence type="ECO:0000256" key="6">
    <source>
        <dbReference type="PROSITE-ProRule" id="PRU00042"/>
    </source>
</evidence>
<dbReference type="PROSITE" id="PS00028">
    <property type="entry name" value="ZINC_FINGER_C2H2_1"/>
    <property type="match status" value="1"/>
</dbReference>
<dbReference type="InterPro" id="IPR013087">
    <property type="entry name" value="Znf_C2H2_type"/>
</dbReference>
<reference evidence="9" key="2">
    <citation type="submission" date="2021-01" db="UniProtKB">
        <authorList>
            <consortium name="EnsemblPlants"/>
        </authorList>
    </citation>
    <scope>IDENTIFICATION</scope>
</reference>
<protein>
    <recommendedName>
        <fullName evidence="8">C2H2-type domain-containing protein</fullName>
    </recommendedName>
</protein>
<evidence type="ECO:0000259" key="8">
    <source>
        <dbReference type="PROSITE" id="PS50157"/>
    </source>
</evidence>
<dbReference type="InterPro" id="IPR036236">
    <property type="entry name" value="Znf_C2H2_sf"/>
</dbReference>
<dbReference type="GO" id="GO:0008270">
    <property type="term" value="F:zinc ion binding"/>
    <property type="evidence" value="ECO:0007669"/>
    <property type="project" value="UniProtKB-KW"/>
</dbReference>
<accession>A0A7N2L2T0</accession>
<dbReference type="SUPFAM" id="SSF57667">
    <property type="entry name" value="beta-beta-alpha zinc fingers"/>
    <property type="match status" value="1"/>
</dbReference>
<dbReference type="AlphaFoldDB" id="A0A7N2L2T0"/>
<comment type="subcellular location">
    <subcellularLocation>
        <location evidence="1">Nucleus</location>
    </subcellularLocation>
</comment>
<feature type="compositionally biased region" description="Polar residues" evidence="7">
    <location>
        <begin position="1"/>
        <end position="20"/>
    </location>
</feature>
<name>A0A7N2L2T0_QUELO</name>
<dbReference type="InParanoid" id="A0A7N2L2T0"/>
<feature type="region of interest" description="Disordered" evidence="7">
    <location>
        <begin position="84"/>
        <end position="114"/>
    </location>
</feature>
<keyword evidence="5" id="KW-0539">Nucleus</keyword>
<dbReference type="GO" id="GO:0005634">
    <property type="term" value="C:nucleus"/>
    <property type="evidence" value="ECO:0007669"/>
    <property type="project" value="UniProtKB-SubCell"/>
</dbReference>
<dbReference type="Gene3D" id="3.30.160.60">
    <property type="entry name" value="Classic Zinc Finger"/>
    <property type="match status" value="1"/>
</dbReference>
<evidence type="ECO:0000256" key="7">
    <source>
        <dbReference type="SAM" id="MobiDB-lite"/>
    </source>
</evidence>
<dbReference type="EnsemblPlants" id="QL02p097528:mrna">
    <property type="protein sequence ID" value="QL02p097528:mrna:CDS:1"/>
    <property type="gene ID" value="QL02p097528"/>
</dbReference>
<evidence type="ECO:0000313" key="10">
    <source>
        <dbReference type="Proteomes" id="UP000594261"/>
    </source>
</evidence>
<keyword evidence="4" id="KW-0862">Zinc</keyword>
<dbReference type="Gramene" id="QL02p097528:mrna">
    <property type="protein sequence ID" value="QL02p097528:mrna:CDS:1"/>
    <property type="gene ID" value="QL02p097528"/>
</dbReference>
<evidence type="ECO:0000313" key="9">
    <source>
        <dbReference type="EnsemblPlants" id="QL02p097528:mrna:CDS:1"/>
    </source>
</evidence>
<feature type="region of interest" description="Disordered" evidence="7">
    <location>
        <begin position="1"/>
        <end position="46"/>
    </location>
</feature>
<organism evidence="9 10">
    <name type="scientific">Quercus lobata</name>
    <name type="common">Valley oak</name>
    <dbReference type="NCBI Taxonomy" id="97700"/>
    <lineage>
        <taxon>Eukaryota</taxon>
        <taxon>Viridiplantae</taxon>
        <taxon>Streptophyta</taxon>
        <taxon>Embryophyta</taxon>
        <taxon>Tracheophyta</taxon>
        <taxon>Spermatophyta</taxon>
        <taxon>Magnoliopsida</taxon>
        <taxon>eudicotyledons</taxon>
        <taxon>Gunneridae</taxon>
        <taxon>Pentapetalae</taxon>
        <taxon>rosids</taxon>
        <taxon>fabids</taxon>
        <taxon>Fagales</taxon>
        <taxon>Fagaceae</taxon>
        <taxon>Quercus</taxon>
    </lineage>
</organism>
<keyword evidence="2" id="KW-0479">Metal-binding</keyword>
<feature type="domain" description="C2H2-type" evidence="8">
    <location>
        <begin position="51"/>
        <end position="78"/>
    </location>
</feature>
<evidence type="ECO:0000256" key="4">
    <source>
        <dbReference type="ARBA" id="ARBA00022833"/>
    </source>
</evidence>